<reference evidence="3 4" key="1">
    <citation type="journal article" date="2019" name="Sci. Data">
        <title>Hybrid genome assembly and annotation of Danionella translucida.</title>
        <authorList>
            <person name="Kadobianskyi M."/>
            <person name="Schulze L."/>
            <person name="Schuelke M."/>
            <person name="Judkewitz B."/>
        </authorList>
    </citation>
    <scope>NUCLEOTIDE SEQUENCE [LARGE SCALE GENOMIC DNA]</scope>
    <source>
        <strain evidence="3 4">Bolton</strain>
    </source>
</reference>
<organism evidence="3 4">
    <name type="scientific">Danionella cerebrum</name>
    <dbReference type="NCBI Taxonomy" id="2873325"/>
    <lineage>
        <taxon>Eukaryota</taxon>
        <taxon>Metazoa</taxon>
        <taxon>Chordata</taxon>
        <taxon>Craniata</taxon>
        <taxon>Vertebrata</taxon>
        <taxon>Euteleostomi</taxon>
        <taxon>Actinopterygii</taxon>
        <taxon>Neopterygii</taxon>
        <taxon>Teleostei</taxon>
        <taxon>Ostariophysi</taxon>
        <taxon>Cypriniformes</taxon>
        <taxon>Danionidae</taxon>
        <taxon>Danioninae</taxon>
        <taxon>Danionella</taxon>
    </lineage>
</organism>
<dbReference type="InterPro" id="IPR001810">
    <property type="entry name" value="F-box_dom"/>
</dbReference>
<name>A0A553Q039_9TELE</name>
<gene>
    <name evidence="3" type="ORF">DNTS_000578</name>
</gene>
<feature type="domain" description="F-box" evidence="2">
    <location>
        <begin position="6"/>
        <end position="52"/>
    </location>
</feature>
<accession>A0A553Q039</accession>
<dbReference type="Pfam" id="PF12937">
    <property type="entry name" value="F-box-like"/>
    <property type="match status" value="1"/>
</dbReference>
<evidence type="ECO:0000313" key="3">
    <source>
        <dbReference type="EMBL" id="TRY83293.1"/>
    </source>
</evidence>
<dbReference type="Gene3D" id="3.80.10.10">
    <property type="entry name" value="Ribonuclease Inhibitor"/>
    <property type="match status" value="1"/>
</dbReference>
<keyword evidence="4" id="KW-1185">Reference proteome</keyword>
<dbReference type="PANTHER" id="PTHR38926:SF5">
    <property type="entry name" value="F-BOX AND LEUCINE-RICH REPEAT PROTEIN 6"/>
    <property type="match status" value="1"/>
</dbReference>
<sequence length="352" mass="39753">MAAVECSVLDFFPENIMIDILSYLTPRELVRNSRVCKRWQRLVKDQRLWSSVSSRVLWSLLRRFLGRSLVCLHLRGLLVCVRRGVFLTEAWLHALSSRCSWIHTLRLTHTDLRGLHVIMLPQTLRTLELKHCEISAGFFMAQAKQAPPSLHALGLHSVPSITDLHLLSLHSVFPELVVLDLGDLLRVTALGLQRAFATRRSGTLQEAGSGLRELHLMARGRSRRLAPALAQGWVGLQTLVLAGEEVHLGLKSVGRLSELHTLRLRACSISLHTLTTCLRSAPHLRTLEFTDVQVVEDEKERTERTQMSEREGEARSTEDPELRVRQVVCTLLPECSVSFTRTHTGPELKTTD</sequence>
<evidence type="ECO:0000259" key="2">
    <source>
        <dbReference type="PROSITE" id="PS50181"/>
    </source>
</evidence>
<dbReference type="InterPro" id="IPR036047">
    <property type="entry name" value="F-box-like_dom_sf"/>
</dbReference>
<comment type="caution">
    <text evidence="3">The sequence shown here is derived from an EMBL/GenBank/DDBJ whole genome shotgun (WGS) entry which is preliminary data.</text>
</comment>
<dbReference type="SMART" id="SM00256">
    <property type="entry name" value="FBOX"/>
    <property type="match status" value="1"/>
</dbReference>
<dbReference type="InterPro" id="IPR032675">
    <property type="entry name" value="LRR_dom_sf"/>
</dbReference>
<dbReference type="SUPFAM" id="SSF52047">
    <property type="entry name" value="RNI-like"/>
    <property type="match status" value="1"/>
</dbReference>
<dbReference type="Gene3D" id="1.20.1280.50">
    <property type="match status" value="1"/>
</dbReference>
<dbReference type="OrthoDB" id="3219396at2759"/>
<dbReference type="Proteomes" id="UP000316079">
    <property type="component" value="Unassembled WGS sequence"/>
</dbReference>
<dbReference type="SUPFAM" id="SSF81383">
    <property type="entry name" value="F-box domain"/>
    <property type="match status" value="1"/>
</dbReference>
<evidence type="ECO:0000313" key="4">
    <source>
        <dbReference type="Proteomes" id="UP000316079"/>
    </source>
</evidence>
<dbReference type="PROSITE" id="PS50181">
    <property type="entry name" value="FBOX"/>
    <property type="match status" value="1"/>
</dbReference>
<protein>
    <recommendedName>
        <fullName evidence="2">F-box domain-containing protein</fullName>
    </recommendedName>
</protein>
<dbReference type="PANTHER" id="PTHR38926">
    <property type="entry name" value="F-BOX DOMAIN CONTAINING PROTEIN, EXPRESSED"/>
    <property type="match status" value="1"/>
</dbReference>
<dbReference type="EMBL" id="SRMA01026483">
    <property type="protein sequence ID" value="TRY83293.1"/>
    <property type="molecule type" value="Genomic_DNA"/>
</dbReference>
<evidence type="ECO:0000256" key="1">
    <source>
        <dbReference type="SAM" id="MobiDB-lite"/>
    </source>
</evidence>
<proteinExistence type="predicted"/>
<feature type="region of interest" description="Disordered" evidence="1">
    <location>
        <begin position="296"/>
        <end position="320"/>
    </location>
</feature>
<dbReference type="AlphaFoldDB" id="A0A553Q039"/>
<dbReference type="STRING" id="623744.A0A553Q039"/>